<evidence type="ECO:0000313" key="1">
    <source>
        <dbReference type="EMBL" id="KAH0754693.1"/>
    </source>
</evidence>
<sequence length="91" mass="11159">MKWNTGDSPSKWLIRRVNSQCDASVKWDGDLPEGGPYYYYCCYGRRSRWLWWWWRTYYGEKRLFHAYEHSGVLQELEKCKTCENSRGKRTF</sequence>
<evidence type="ECO:0000313" key="2">
    <source>
        <dbReference type="Proteomes" id="UP000826656"/>
    </source>
</evidence>
<dbReference type="Proteomes" id="UP000826656">
    <property type="component" value="Unassembled WGS sequence"/>
</dbReference>
<accession>A0ABQ7UTC6</accession>
<gene>
    <name evidence="1" type="ORF">KY290_024963</name>
</gene>
<comment type="caution">
    <text evidence="1">The sequence shown here is derived from an EMBL/GenBank/DDBJ whole genome shotgun (WGS) entry which is preliminary data.</text>
</comment>
<keyword evidence="2" id="KW-1185">Reference proteome</keyword>
<reference evidence="1 2" key="1">
    <citation type="journal article" date="2021" name="bioRxiv">
        <title>Chromosome-scale and haplotype-resolved genome assembly of a tetraploid potato cultivar.</title>
        <authorList>
            <person name="Sun H."/>
            <person name="Jiao W.-B."/>
            <person name="Krause K."/>
            <person name="Campoy J.A."/>
            <person name="Goel M."/>
            <person name="Folz-Donahue K."/>
            <person name="Kukat C."/>
            <person name="Huettel B."/>
            <person name="Schneeberger K."/>
        </authorList>
    </citation>
    <scope>NUCLEOTIDE SEQUENCE [LARGE SCALE GENOMIC DNA]</scope>
    <source>
        <strain evidence="1">SolTubOtavaFocal</strain>
        <tissue evidence="1">Leaves</tissue>
    </source>
</reference>
<protein>
    <submittedName>
        <fullName evidence="1">Uncharacterized protein</fullName>
    </submittedName>
</protein>
<dbReference type="EMBL" id="JAIVGD010000018">
    <property type="protein sequence ID" value="KAH0754693.1"/>
    <property type="molecule type" value="Genomic_DNA"/>
</dbReference>
<name>A0ABQ7UTC6_SOLTU</name>
<proteinExistence type="predicted"/>
<organism evidence="1 2">
    <name type="scientific">Solanum tuberosum</name>
    <name type="common">Potato</name>
    <dbReference type="NCBI Taxonomy" id="4113"/>
    <lineage>
        <taxon>Eukaryota</taxon>
        <taxon>Viridiplantae</taxon>
        <taxon>Streptophyta</taxon>
        <taxon>Embryophyta</taxon>
        <taxon>Tracheophyta</taxon>
        <taxon>Spermatophyta</taxon>
        <taxon>Magnoliopsida</taxon>
        <taxon>eudicotyledons</taxon>
        <taxon>Gunneridae</taxon>
        <taxon>Pentapetalae</taxon>
        <taxon>asterids</taxon>
        <taxon>lamiids</taxon>
        <taxon>Solanales</taxon>
        <taxon>Solanaceae</taxon>
        <taxon>Solanoideae</taxon>
        <taxon>Solaneae</taxon>
        <taxon>Solanum</taxon>
    </lineage>
</organism>